<sequence length="159" mass="17861">MIVSCAPSVITMGGEVKVLLSNGRVETYTRGVKAVELMLDNPRQFVCDLDSLKVSQRISGVGADEELERHRMYILLPIDMLYSVLTDEEMGFLSYRASKAMKHGGVSNNLGKIFPVLCEFCLFPSDIKTLDYSSSDIEPSKRYIKQRSWRPALDTITES</sequence>
<reference evidence="1 2" key="1">
    <citation type="journal article" date="2020" name="IScience">
        <title>Genome Sequencing of the Endangered Kingdonia uniflora (Circaeasteraceae, Ranunculales) Reveals Potential Mechanisms of Evolutionary Specialization.</title>
        <authorList>
            <person name="Sun Y."/>
            <person name="Deng T."/>
            <person name="Zhang A."/>
            <person name="Moore M.J."/>
            <person name="Landis J.B."/>
            <person name="Lin N."/>
            <person name="Zhang H."/>
            <person name="Zhang X."/>
            <person name="Huang J."/>
            <person name="Zhang X."/>
            <person name="Sun H."/>
            <person name="Wang H."/>
        </authorList>
    </citation>
    <scope>NUCLEOTIDE SEQUENCE [LARGE SCALE GENOMIC DNA]</scope>
    <source>
        <strain evidence="1">TB1705</strain>
        <tissue evidence="1">Leaf</tissue>
    </source>
</reference>
<organism evidence="1 2">
    <name type="scientific">Kingdonia uniflora</name>
    <dbReference type="NCBI Taxonomy" id="39325"/>
    <lineage>
        <taxon>Eukaryota</taxon>
        <taxon>Viridiplantae</taxon>
        <taxon>Streptophyta</taxon>
        <taxon>Embryophyta</taxon>
        <taxon>Tracheophyta</taxon>
        <taxon>Spermatophyta</taxon>
        <taxon>Magnoliopsida</taxon>
        <taxon>Ranunculales</taxon>
        <taxon>Circaeasteraceae</taxon>
        <taxon>Kingdonia</taxon>
    </lineage>
</organism>
<dbReference type="InterPro" id="IPR025322">
    <property type="entry name" value="PADRE_dom"/>
</dbReference>
<dbReference type="EMBL" id="JACGCM010000440">
    <property type="protein sequence ID" value="KAF6172324.1"/>
    <property type="molecule type" value="Genomic_DNA"/>
</dbReference>
<evidence type="ECO:0000313" key="2">
    <source>
        <dbReference type="Proteomes" id="UP000541444"/>
    </source>
</evidence>
<keyword evidence="2" id="KW-1185">Reference proteome</keyword>
<protein>
    <submittedName>
        <fullName evidence="1">Uncharacterized protein</fullName>
    </submittedName>
</protein>
<accession>A0A7J7NZG3</accession>
<name>A0A7J7NZG3_9MAGN</name>
<dbReference type="AlphaFoldDB" id="A0A7J7NZG3"/>
<dbReference type="PANTHER" id="PTHR33052">
    <property type="entry name" value="DUF4228 DOMAIN PROTEIN-RELATED"/>
    <property type="match status" value="1"/>
</dbReference>
<dbReference type="OrthoDB" id="771105at2759"/>
<evidence type="ECO:0000313" key="1">
    <source>
        <dbReference type="EMBL" id="KAF6172324.1"/>
    </source>
</evidence>
<gene>
    <name evidence="1" type="ORF">GIB67_024946</name>
</gene>
<proteinExistence type="predicted"/>
<dbReference type="Proteomes" id="UP000541444">
    <property type="component" value="Unassembled WGS sequence"/>
</dbReference>
<comment type="caution">
    <text evidence="1">The sequence shown here is derived from an EMBL/GenBank/DDBJ whole genome shotgun (WGS) entry which is preliminary data.</text>
</comment>
<dbReference type="Pfam" id="PF14009">
    <property type="entry name" value="PADRE"/>
    <property type="match status" value="1"/>
</dbReference>